<dbReference type="PANTHER" id="PTHR11435:SF1">
    <property type="entry name" value="NADH-UBIQUINONE OXIDOREDUCTASE CHAIN 6"/>
    <property type="match status" value="1"/>
</dbReference>
<evidence type="ECO:0000256" key="6">
    <source>
        <dbReference type="ARBA" id="ARBA00022660"/>
    </source>
</evidence>
<keyword evidence="8 15" id="KW-1278">Translocase</keyword>
<feature type="transmembrane region" description="Helical" evidence="15">
    <location>
        <begin position="85"/>
        <end position="102"/>
    </location>
</feature>
<protein>
    <recommendedName>
        <fullName evidence="4 15">NADH-ubiquinone oxidoreductase chain 6</fullName>
        <ecNumber evidence="3 15">7.1.1.2</ecNumber>
    </recommendedName>
</protein>
<evidence type="ECO:0000256" key="11">
    <source>
        <dbReference type="ARBA" id="ARBA00023027"/>
    </source>
</evidence>
<geneLocation type="mitochondrion" evidence="16"/>
<dbReference type="EC" id="7.1.1.2" evidence="3 15"/>
<dbReference type="InterPro" id="IPR050269">
    <property type="entry name" value="ComplexI_Subunit6"/>
</dbReference>
<keyword evidence="5 15" id="KW-0813">Transport</keyword>
<evidence type="ECO:0000256" key="8">
    <source>
        <dbReference type="ARBA" id="ARBA00022967"/>
    </source>
</evidence>
<evidence type="ECO:0000256" key="2">
    <source>
        <dbReference type="ARBA" id="ARBA00005698"/>
    </source>
</evidence>
<evidence type="ECO:0000256" key="3">
    <source>
        <dbReference type="ARBA" id="ARBA00012944"/>
    </source>
</evidence>
<keyword evidence="9 15" id="KW-0249">Electron transport</keyword>
<reference evidence="16" key="1">
    <citation type="journal article" date="2016" name="Zootaxa">
        <title>Complete mitochondrial genomes of three crickets (Orthoptera: Gryllidae) and comparative analyses within Ensifera mitogenomes.</title>
        <authorList>
            <person name="Yang J."/>
            <person name="Ren Q."/>
            <person name="Huang Y."/>
        </authorList>
    </citation>
    <scope>NUCLEOTIDE SEQUENCE</scope>
</reference>
<keyword evidence="15" id="KW-0830">Ubiquinone</keyword>
<evidence type="ECO:0000256" key="5">
    <source>
        <dbReference type="ARBA" id="ARBA00022448"/>
    </source>
</evidence>
<evidence type="ECO:0000256" key="7">
    <source>
        <dbReference type="ARBA" id="ARBA00022692"/>
    </source>
</evidence>
<comment type="function">
    <text evidence="15">Core subunit of the mitochondrial membrane respiratory chain NADH dehydrogenase (Complex I) which catalyzes electron transfer from NADH through the respiratory chain, using ubiquinone as an electron acceptor. Essential for the catalytic activity and assembly of complex I.</text>
</comment>
<gene>
    <name evidence="16" type="primary">ND6</name>
</gene>
<evidence type="ECO:0000256" key="1">
    <source>
        <dbReference type="ARBA" id="ARBA00004225"/>
    </source>
</evidence>
<accession>A0A1B1SHN9</accession>
<feature type="transmembrane region" description="Helical" evidence="15">
    <location>
        <begin position="48"/>
        <end position="73"/>
    </location>
</feature>
<evidence type="ECO:0000256" key="4">
    <source>
        <dbReference type="ARBA" id="ARBA00021095"/>
    </source>
</evidence>
<keyword evidence="6 15" id="KW-0679">Respiratory chain</keyword>
<name>A0A1B1SHN9_9ORTH</name>
<evidence type="ECO:0000256" key="15">
    <source>
        <dbReference type="RuleBase" id="RU004430"/>
    </source>
</evidence>
<keyword evidence="12 15" id="KW-0496">Mitochondrion</keyword>
<proteinExistence type="inferred from homology"/>
<evidence type="ECO:0000256" key="13">
    <source>
        <dbReference type="ARBA" id="ARBA00023136"/>
    </source>
</evidence>
<comment type="subcellular location">
    <subcellularLocation>
        <location evidence="1 15">Mitochondrion membrane</location>
        <topology evidence="1 15">Multi-pass membrane protein</topology>
    </subcellularLocation>
</comment>
<keyword evidence="7 15" id="KW-0812">Transmembrane</keyword>
<keyword evidence="11 15" id="KW-0520">NAD</keyword>
<dbReference type="EMBL" id="KU562918">
    <property type="protein sequence ID" value="ANU83252.1"/>
    <property type="molecule type" value="Genomic_DNA"/>
</dbReference>
<dbReference type="GO" id="GO:0008137">
    <property type="term" value="F:NADH dehydrogenase (ubiquinone) activity"/>
    <property type="evidence" value="ECO:0007669"/>
    <property type="project" value="UniProtKB-UniRule"/>
</dbReference>
<sequence>MFIMIMVSIIMTINIIITMSIHPLAITLLIILQTLSICLIVGPLSYSFWFSYILFLIFLGGMLVLFIYITTLASNELFQLPTKTILMLTFLMIISLLMSNMLNQIPSPLKYSNDSINNNLMNISTENNLNQLYNYPNLTLTIMTIMYLLITLIIIVKITHINEGPLRQSH</sequence>
<evidence type="ECO:0000256" key="14">
    <source>
        <dbReference type="ARBA" id="ARBA00049551"/>
    </source>
</evidence>
<feature type="transmembrane region" description="Helical" evidence="15">
    <location>
        <begin position="138"/>
        <end position="158"/>
    </location>
</feature>
<dbReference type="CTD" id="4541"/>
<dbReference type="RefSeq" id="YP_009271112.1">
    <property type="nucleotide sequence ID" value="NC_030762.1"/>
</dbReference>
<dbReference type="PANTHER" id="PTHR11435">
    <property type="entry name" value="NADH UBIQUINONE OXIDOREDUCTASE SUBUNIT ND6"/>
    <property type="match status" value="1"/>
</dbReference>
<feature type="transmembrane region" description="Helical" evidence="15">
    <location>
        <begin position="21"/>
        <end position="42"/>
    </location>
</feature>
<dbReference type="GeneID" id="28481300"/>
<evidence type="ECO:0000313" key="16">
    <source>
        <dbReference type="EMBL" id="ANU83252.1"/>
    </source>
</evidence>
<dbReference type="AlphaFoldDB" id="A0A1B1SHN9"/>
<evidence type="ECO:0000256" key="9">
    <source>
        <dbReference type="ARBA" id="ARBA00022982"/>
    </source>
</evidence>
<keyword evidence="13 15" id="KW-0472">Membrane</keyword>
<dbReference type="Pfam" id="PF00499">
    <property type="entry name" value="Oxidored_q3"/>
    <property type="match status" value="1"/>
</dbReference>
<organism evidence="16">
    <name type="scientific">Velarifictorus hemelytrus</name>
    <dbReference type="NCBI Taxonomy" id="1874760"/>
    <lineage>
        <taxon>Eukaryota</taxon>
        <taxon>Metazoa</taxon>
        <taxon>Ecdysozoa</taxon>
        <taxon>Arthropoda</taxon>
        <taxon>Hexapoda</taxon>
        <taxon>Insecta</taxon>
        <taxon>Pterygota</taxon>
        <taxon>Neoptera</taxon>
        <taxon>Polyneoptera</taxon>
        <taxon>Orthoptera</taxon>
        <taxon>Ensifera</taxon>
        <taxon>Gryllidea</taxon>
        <taxon>Grylloidea</taxon>
        <taxon>Gryllidae</taxon>
        <taxon>Gryllinae</taxon>
        <taxon>Velarifictorus</taxon>
    </lineage>
</organism>
<keyword evidence="10 15" id="KW-1133">Transmembrane helix</keyword>
<comment type="similarity">
    <text evidence="2 15">Belongs to the complex I subunit 6 family.</text>
</comment>
<dbReference type="InterPro" id="IPR001457">
    <property type="entry name" value="NADH_UbQ/plastoQ_OxRdtase_su6"/>
</dbReference>
<dbReference type="GO" id="GO:0031966">
    <property type="term" value="C:mitochondrial membrane"/>
    <property type="evidence" value="ECO:0007669"/>
    <property type="project" value="UniProtKB-SubCell"/>
</dbReference>
<evidence type="ECO:0000256" key="12">
    <source>
        <dbReference type="ARBA" id="ARBA00023128"/>
    </source>
</evidence>
<comment type="catalytic activity">
    <reaction evidence="14 15">
        <text>a ubiquinone + NADH + 5 H(+)(in) = a ubiquinol + NAD(+) + 4 H(+)(out)</text>
        <dbReference type="Rhea" id="RHEA:29091"/>
        <dbReference type="Rhea" id="RHEA-COMP:9565"/>
        <dbReference type="Rhea" id="RHEA-COMP:9566"/>
        <dbReference type="ChEBI" id="CHEBI:15378"/>
        <dbReference type="ChEBI" id="CHEBI:16389"/>
        <dbReference type="ChEBI" id="CHEBI:17976"/>
        <dbReference type="ChEBI" id="CHEBI:57540"/>
        <dbReference type="ChEBI" id="CHEBI:57945"/>
        <dbReference type="EC" id="7.1.1.2"/>
    </reaction>
</comment>
<evidence type="ECO:0000256" key="10">
    <source>
        <dbReference type="ARBA" id="ARBA00022989"/>
    </source>
</evidence>